<proteinExistence type="predicted"/>
<accession>A0A9W7SUU3</accession>
<sequence>MLMTRRTDQFDVDFVLEEPSKKYGETQSDGEGVTGTITTPDGGKTWVSEHIHMPAHEFTTF</sequence>
<reference evidence="2 3" key="2">
    <citation type="journal article" date="2021" name="Curr. Genet.">
        <title>Genetic response to nitrogen starvation in the aggressive Eucalyptus foliar pathogen Teratosphaeria destructans.</title>
        <authorList>
            <person name="Havenga M."/>
            <person name="Wingfield B.D."/>
            <person name="Wingfield M.J."/>
            <person name="Dreyer L.L."/>
            <person name="Roets F."/>
            <person name="Aylward J."/>
        </authorList>
    </citation>
    <scope>NUCLEOTIDE SEQUENCE [LARGE SCALE GENOMIC DNA]</scope>
    <source>
        <strain evidence="2">CMW44962</strain>
    </source>
</reference>
<dbReference type="AlphaFoldDB" id="A0A9W7SUU3"/>
<dbReference type="OrthoDB" id="10521433at2759"/>
<evidence type="ECO:0000313" key="3">
    <source>
        <dbReference type="Proteomes" id="UP001138500"/>
    </source>
</evidence>
<evidence type="ECO:0000256" key="1">
    <source>
        <dbReference type="SAM" id="MobiDB-lite"/>
    </source>
</evidence>
<comment type="caution">
    <text evidence="2">The sequence shown here is derived from an EMBL/GenBank/DDBJ whole genome shotgun (WGS) entry which is preliminary data.</text>
</comment>
<reference evidence="2 3" key="1">
    <citation type="journal article" date="2018" name="IMA Fungus">
        <title>IMA Genome-F 10: Nine draft genome sequences of Claviceps purpurea s.lat., including C. arundinis, C. humidiphila, and C. cf. spartinae, pseudomolecules for the pitch canker pathogen Fusarium circinatum, draft genome of Davidsoniella eucalypti, Grosmannia galeiformis, Quambalaria eucalypti, and Teratosphaeria destructans.</title>
        <authorList>
            <person name="Wingfield B.D."/>
            <person name="Liu M."/>
            <person name="Nguyen H.D."/>
            <person name="Lane F.A."/>
            <person name="Morgan S.W."/>
            <person name="De Vos L."/>
            <person name="Wilken P.M."/>
            <person name="Duong T.A."/>
            <person name="Aylward J."/>
            <person name="Coetzee M.P."/>
            <person name="Dadej K."/>
            <person name="De Beer Z.W."/>
            <person name="Findlay W."/>
            <person name="Havenga M."/>
            <person name="Kolarik M."/>
            <person name="Menzies J.G."/>
            <person name="Naidoo K."/>
            <person name="Pochopski O."/>
            <person name="Shoukouhi P."/>
            <person name="Santana Q.C."/>
            <person name="Seifert K.A."/>
            <person name="Soal N."/>
            <person name="Steenkamp E.T."/>
            <person name="Tatham C.T."/>
            <person name="van der Nest M.A."/>
            <person name="Wingfield M.J."/>
        </authorList>
    </citation>
    <scope>NUCLEOTIDE SEQUENCE [LARGE SCALE GENOMIC DNA]</scope>
    <source>
        <strain evidence="2">CMW44962</strain>
    </source>
</reference>
<feature type="compositionally biased region" description="Polar residues" evidence="1">
    <location>
        <begin position="25"/>
        <end position="39"/>
    </location>
</feature>
<protein>
    <submittedName>
        <fullName evidence="2">Uncharacterized protein</fullName>
    </submittedName>
</protein>
<name>A0A9W7SUU3_9PEZI</name>
<dbReference type="EMBL" id="RIBY02001224">
    <property type="protein sequence ID" value="KAH9831046.1"/>
    <property type="molecule type" value="Genomic_DNA"/>
</dbReference>
<keyword evidence="3" id="KW-1185">Reference proteome</keyword>
<feature type="region of interest" description="Disordered" evidence="1">
    <location>
        <begin position="21"/>
        <end position="45"/>
    </location>
</feature>
<organism evidence="2 3">
    <name type="scientific">Teratosphaeria destructans</name>
    <dbReference type="NCBI Taxonomy" id="418781"/>
    <lineage>
        <taxon>Eukaryota</taxon>
        <taxon>Fungi</taxon>
        <taxon>Dikarya</taxon>
        <taxon>Ascomycota</taxon>
        <taxon>Pezizomycotina</taxon>
        <taxon>Dothideomycetes</taxon>
        <taxon>Dothideomycetidae</taxon>
        <taxon>Mycosphaerellales</taxon>
        <taxon>Teratosphaeriaceae</taxon>
        <taxon>Teratosphaeria</taxon>
    </lineage>
</organism>
<dbReference type="Proteomes" id="UP001138500">
    <property type="component" value="Unassembled WGS sequence"/>
</dbReference>
<evidence type="ECO:0000313" key="2">
    <source>
        <dbReference type="EMBL" id="KAH9831046.1"/>
    </source>
</evidence>
<gene>
    <name evidence="2" type="ORF">Tdes44962_MAKER02123</name>
</gene>